<dbReference type="GO" id="GO:0001682">
    <property type="term" value="P:tRNA 5'-leader removal"/>
    <property type="evidence" value="ECO:0007669"/>
    <property type="project" value="InterPro"/>
</dbReference>
<comment type="subcellular location">
    <subcellularLocation>
        <location evidence="5">Nucleus</location>
        <location evidence="5">Nucleolus</location>
    </subcellularLocation>
</comment>
<dbReference type="PANTHER" id="PTHR13348">
    <property type="entry name" value="RIBONUCLEASE P SUBUNIT P29"/>
    <property type="match status" value="1"/>
</dbReference>
<keyword evidence="7" id="KW-1185">Reference proteome</keyword>
<evidence type="ECO:0000313" key="6">
    <source>
        <dbReference type="EMBL" id="KAG6455332.1"/>
    </source>
</evidence>
<dbReference type="InterPro" id="IPR036980">
    <property type="entry name" value="RNase_P/MRP_Rpp29_sf"/>
</dbReference>
<gene>
    <name evidence="6" type="ORF">O3G_MSEX009156</name>
</gene>
<evidence type="ECO:0000256" key="4">
    <source>
        <dbReference type="ARBA" id="ARBA00046486"/>
    </source>
</evidence>
<comment type="caution">
    <text evidence="6">The sequence shown here is derived from an EMBL/GenBank/DDBJ whole genome shotgun (WGS) entry which is preliminary data.</text>
</comment>
<organism evidence="6 7">
    <name type="scientific">Manduca sexta</name>
    <name type="common">Tobacco hawkmoth</name>
    <name type="synonym">Tobacco hornworm</name>
    <dbReference type="NCBI Taxonomy" id="7130"/>
    <lineage>
        <taxon>Eukaryota</taxon>
        <taxon>Metazoa</taxon>
        <taxon>Ecdysozoa</taxon>
        <taxon>Arthropoda</taxon>
        <taxon>Hexapoda</taxon>
        <taxon>Insecta</taxon>
        <taxon>Pterygota</taxon>
        <taxon>Neoptera</taxon>
        <taxon>Endopterygota</taxon>
        <taxon>Lepidoptera</taxon>
        <taxon>Glossata</taxon>
        <taxon>Ditrysia</taxon>
        <taxon>Bombycoidea</taxon>
        <taxon>Sphingidae</taxon>
        <taxon>Sphinginae</taxon>
        <taxon>Sphingini</taxon>
        <taxon>Manduca</taxon>
    </lineage>
</organism>
<dbReference type="Gene3D" id="2.30.30.210">
    <property type="entry name" value="Ribonuclease P/MRP, subunit p29"/>
    <property type="match status" value="1"/>
</dbReference>
<evidence type="ECO:0000256" key="2">
    <source>
        <dbReference type="ARBA" id="ARBA00006181"/>
    </source>
</evidence>
<dbReference type="InterPro" id="IPR002730">
    <property type="entry name" value="Rpp29/RNP1"/>
</dbReference>
<comment type="subunit">
    <text evidence="4">Component of nuclear RNase P and RNase MRP ribonucleoproteins. RNase P consists of a catalytic RNA moiety and 10 different protein chains; POP1, POP4, POP5, POP7, RPP14, RPP21, RPP25, RPP30, RPP38 and RPP40. Within the RNase P complex, POP1, POP7 and RPP25 form the 'finger' subcomplex, POP5, RPP14, RPP40 and homodimeric RPP30 form the 'palm' subcomplex, and RPP21, POP4 and RPP38 form the 'wrist' subcomplex. All subunits of the RNase P complex interact with the catalytic RNA. Several subunits of RNase P are also part of the RNase MRP complex. RNase MRP consists of a catalytic RNA moiety and about 8 protein subunits; POP1, POP7, RPP25, RPP30, RPP38, RPP40 and possibly also POP4 and POP5.</text>
</comment>
<dbReference type="InterPro" id="IPR023534">
    <property type="entry name" value="Rof/RNase_P-like"/>
</dbReference>
<comment type="function">
    <text evidence="1 5">Component of ribonuclease P, a ribonucleoprotein complex that generates mature tRNA molecules by cleaving their 5'-ends.</text>
</comment>
<protein>
    <recommendedName>
        <fullName evidence="3 5">Ribonuclease P protein subunit p29</fullName>
    </recommendedName>
</protein>
<reference evidence="6" key="1">
    <citation type="journal article" date="2016" name="Insect Biochem. Mol. Biol.">
        <title>Multifaceted biological insights from a draft genome sequence of the tobacco hornworm moth, Manduca sexta.</title>
        <authorList>
            <person name="Kanost M.R."/>
            <person name="Arrese E.L."/>
            <person name="Cao X."/>
            <person name="Chen Y.R."/>
            <person name="Chellapilla S."/>
            <person name="Goldsmith M.R."/>
            <person name="Grosse-Wilde E."/>
            <person name="Heckel D.G."/>
            <person name="Herndon N."/>
            <person name="Jiang H."/>
            <person name="Papanicolaou A."/>
            <person name="Qu J."/>
            <person name="Soulages J.L."/>
            <person name="Vogel H."/>
            <person name="Walters J."/>
            <person name="Waterhouse R.M."/>
            <person name="Ahn S.J."/>
            <person name="Almeida F.C."/>
            <person name="An C."/>
            <person name="Aqrawi P."/>
            <person name="Bretschneider A."/>
            <person name="Bryant W.B."/>
            <person name="Bucks S."/>
            <person name="Chao H."/>
            <person name="Chevignon G."/>
            <person name="Christen J.M."/>
            <person name="Clarke D.F."/>
            <person name="Dittmer N.T."/>
            <person name="Ferguson L.C.F."/>
            <person name="Garavelou S."/>
            <person name="Gordon K.H.J."/>
            <person name="Gunaratna R.T."/>
            <person name="Han Y."/>
            <person name="Hauser F."/>
            <person name="He Y."/>
            <person name="Heidel-Fischer H."/>
            <person name="Hirsh A."/>
            <person name="Hu Y."/>
            <person name="Jiang H."/>
            <person name="Kalra D."/>
            <person name="Klinner C."/>
            <person name="Konig C."/>
            <person name="Kovar C."/>
            <person name="Kroll A.R."/>
            <person name="Kuwar S.S."/>
            <person name="Lee S.L."/>
            <person name="Lehman R."/>
            <person name="Li K."/>
            <person name="Li Z."/>
            <person name="Liang H."/>
            <person name="Lovelace S."/>
            <person name="Lu Z."/>
            <person name="Mansfield J.H."/>
            <person name="McCulloch K.J."/>
            <person name="Mathew T."/>
            <person name="Morton B."/>
            <person name="Muzny D.M."/>
            <person name="Neunemann D."/>
            <person name="Ongeri F."/>
            <person name="Pauchet Y."/>
            <person name="Pu L.L."/>
            <person name="Pyrousis I."/>
            <person name="Rao X.J."/>
            <person name="Redding A."/>
            <person name="Roesel C."/>
            <person name="Sanchez-Gracia A."/>
            <person name="Schaack S."/>
            <person name="Shukla A."/>
            <person name="Tetreau G."/>
            <person name="Wang Y."/>
            <person name="Xiong G.H."/>
            <person name="Traut W."/>
            <person name="Walsh T.K."/>
            <person name="Worley K.C."/>
            <person name="Wu D."/>
            <person name="Wu W."/>
            <person name="Wu Y.Q."/>
            <person name="Zhang X."/>
            <person name="Zou Z."/>
            <person name="Zucker H."/>
            <person name="Briscoe A.D."/>
            <person name="Burmester T."/>
            <person name="Clem R.J."/>
            <person name="Feyereisen R."/>
            <person name="Grimmelikhuijzen C.J.P."/>
            <person name="Hamodrakas S.J."/>
            <person name="Hansson B.S."/>
            <person name="Huguet E."/>
            <person name="Jermiin L.S."/>
            <person name="Lan Q."/>
            <person name="Lehman H.K."/>
            <person name="Lorenzen M."/>
            <person name="Merzendorfer H."/>
            <person name="Michalopoulos I."/>
            <person name="Morton D.B."/>
            <person name="Muthukrishnan S."/>
            <person name="Oakeshott J.G."/>
            <person name="Palmer W."/>
            <person name="Park Y."/>
            <person name="Passarelli A.L."/>
            <person name="Rozas J."/>
            <person name="Schwartz L.M."/>
            <person name="Smith W."/>
            <person name="Southgate A."/>
            <person name="Vilcinskas A."/>
            <person name="Vogt R."/>
            <person name="Wang P."/>
            <person name="Werren J."/>
            <person name="Yu X.Q."/>
            <person name="Zhou J.J."/>
            <person name="Brown S.J."/>
            <person name="Scherer S.E."/>
            <person name="Richards S."/>
            <person name="Blissard G.W."/>
        </authorList>
    </citation>
    <scope>NUCLEOTIDE SEQUENCE</scope>
</reference>
<proteinExistence type="inferred from homology"/>
<dbReference type="InterPro" id="IPR016848">
    <property type="entry name" value="RNase_P/MRP_Rpp29-subunit"/>
</dbReference>
<dbReference type="GO" id="GO:0006364">
    <property type="term" value="P:rRNA processing"/>
    <property type="evidence" value="ECO:0007669"/>
    <property type="project" value="TreeGrafter"/>
</dbReference>
<name>A0A922CR21_MANSE</name>
<evidence type="ECO:0000313" key="7">
    <source>
        <dbReference type="Proteomes" id="UP000791440"/>
    </source>
</evidence>
<accession>A0A922CR21</accession>
<dbReference type="AlphaFoldDB" id="A0A922CR21"/>
<reference evidence="6" key="2">
    <citation type="submission" date="2020-12" db="EMBL/GenBank/DDBJ databases">
        <authorList>
            <person name="Kanost M."/>
        </authorList>
    </citation>
    <scope>NUCLEOTIDE SEQUENCE</scope>
</reference>
<evidence type="ECO:0000256" key="3">
    <source>
        <dbReference type="ARBA" id="ARBA00016225"/>
    </source>
</evidence>
<dbReference type="Pfam" id="PF01868">
    <property type="entry name" value="RNase_P-MRP_p29"/>
    <property type="match status" value="1"/>
</dbReference>
<dbReference type="GO" id="GO:0030677">
    <property type="term" value="C:ribonuclease P complex"/>
    <property type="evidence" value="ECO:0007669"/>
    <property type="project" value="UniProtKB-UniRule"/>
</dbReference>
<dbReference type="Proteomes" id="UP000791440">
    <property type="component" value="Unassembled WGS sequence"/>
</dbReference>
<dbReference type="PANTHER" id="PTHR13348:SF0">
    <property type="entry name" value="RIBONUCLEASE P PROTEIN SUBUNIT P29"/>
    <property type="match status" value="1"/>
</dbReference>
<dbReference type="EMBL" id="JH668488">
    <property type="protein sequence ID" value="KAG6455332.1"/>
    <property type="molecule type" value="Genomic_DNA"/>
</dbReference>
<dbReference type="PIRSF" id="PIRSF027081">
    <property type="entry name" value="RNase_P/MRP_p29_subunit"/>
    <property type="match status" value="1"/>
</dbReference>
<dbReference type="GO" id="GO:0000172">
    <property type="term" value="C:ribonuclease MRP complex"/>
    <property type="evidence" value="ECO:0007669"/>
    <property type="project" value="InterPro"/>
</dbReference>
<dbReference type="GO" id="GO:0005730">
    <property type="term" value="C:nucleolus"/>
    <property type="evidence" value="ECO:0007669"/>
    <property type="project" value="UniProtKB-SubCell"/>
</dbReference>
<comment type="similarity">
    <text evidence="2">Belongs to the eukaryotic/archaeal RNase P protein component 1 family.</text>
</comment>
<keyword evidence="5" id="KW-0539">Nucleus</keyword>
<dbReference type="GO" id="GO:0033204">
    <property type="term" value="F:ribonuclease P RNA binding"/>
    <property type="evidence" value="ECO:0007669"/>
    <property type="project" value="InterPro"/>
</dbReference>
<dbReference type="SMART" id="SM00538">
    <property type="entry name" value="POP4"/>
    <property type="match status" value="1"/>
</dbReference>
<keyword evidence="5" id="KW-0819">tRNA processing</keyword>
<sequence>MSKEESFSQGSARAIISFLKSNVPKSNIENVEGDLKANFGLAKKRSSTKIRKPKKKKVRCLTRIQKKALGFYNIPKDSLRYIDILPLNKLWTDYICEVLEIKDSVPERNSKSWESFTQTFYKADLHGAYMRVVESKCPSYVFKKGICIMDTKNTFKILSEENIVTTLPKKECVFEISLKDWKLTLFGKHFCSKPADRSNKKMKNYLYPEL</sequence>
<evidence type="ECO:0000256" key="5">
    <source>
        <dbReference type="PIRNR" id="PIRNR027081"/>
    </source>
</evidence>
<dbReference type="SUPFAM" id="SSF101744">
    <property type="entry name" value="Rof/RNase P subunit-like"/>
    <property type="match status" value="1"/>
</dbReference>
<evidence type="ECO:0000256" key="1">
    <source>
        <dbReference type="ARBA" id="ARBA00002435"/>
    </source>
</evidence>